<evidence type="ECO:0000313" key="2">
    <source>
        <dbReference type="EMBL" id="HJA98651.1"/>
    </source>
</evidence>
<evidence type="ECO:0000313" key="3">
    <source>
        <dbReference type="Proteomes" id="UP000824259"/>
    </source>
</evidence>
<dbReference type="EMBL" id="DWYR01000009">
    <property type="protein sequence ID" value="HJA98651.1"/>
    <property type="molecule type" value="Genomic_DNA"/>
</dbReference>
<keyword evidence="1" id="KW-1133">Transmembrane helix</keyword>
<keyword evidence="1" id="KW-0812">Transmembrane</keyword>
<proteinExistence type="predicted"/>
<dbReference type="AlphaFoldDB" id="A0A9D2ID90"/>
<evidence type="ECO:0000256" key="1">
    <source>
        <dbReference type="SAM" id="Phobius"/>
    </source>
</evidence>
<accession>A0A9D2ID90</accession>
<name>A0A9D2ID90_9BACT</name>
<keyword evidence="1" id="KW-0472">Membrane</keyword>
<feature type="transmembrane region" description="Helical" evidence="1">
    <location>
        <begin position="28"/>
        <end position="49"/>
    </location>
</feature>
<feature type="transmembrane region" description="Helical" evidence="1">
    <location>
        <begin position="61"/>
        <end position="85"/>
    </location>
</feature>
<reference evidence="2" key="2">
    <citation type="submission" date="2021-04" db="EMBL/GenBank/DDBJ databases">
        <authorList>
            <person name="Gilroy R."/>
        </authorList>
    </citation>
    <scope>NUCLEOTIDE SEQUENCE</scope>
    <source>
        <strain evidence="2">CHK169-11906</strain>
    </source>
</reference>
<reference evidence="2" key="1">
    <citation type="journal article" date="2021" name="PeerJ">
        <title>Extensive microbial diversity within the chicken gut microbiome revealed by metagenomics and culture.</title>
        <authorList>
            <person name="Gilroy R."/>
            <person name="Ravi A."/>
            <person name="Getino M."/>
            <person name="Pursley I."/>
            <person name="Horton D.L."/>
            <person name="Alikhan N.F."/>
            <person name="Baker D."/>
            <person name="Gharbi K."/>
            <person name="Hall N."/>
            <person name="Watson M."/>
            <person name="Adriaenssens E.M."/>
            <person name="Foster-Nyarko E."/>
            <person name="Jarju S."/>
            <person name="Secka A."/>
            <person name="Antonio M."/>
            <person name="Oren A."/>
            <person name="Chaudhuri R.R."/>
            <person name="La Ragione R."/>
            <person name="Hildebrand F."/>
            <person name="Pallen M.J."/>
        </authorList>
    </citation>
    <scope>NUCLEOTIDE SEQUENCE</scope>
    <source>
        <strain evidence="2">CHK169-11906</strain>
    </source>
</reference>
<comment type="caution">
    <text evidence="2">The sequence shown here is derived from an EMBL/GenBank/DDBJ whole genome shotgun (WGS) entry which is preliminary data.</text>
</comment>
<dbReference type="Proteomes" id="UP000824259">
    <property type="component" value="Unassembled WGS sequence"/>
</dbReference>
<protein>
    <submittedName>
        <fullName evidence="2">Uncharacterized protein</fullName>
    </submittedName>
</protein>
<organism evidence="2 3">
    <name type="scientific">Candidatus Alistipes avicola</name>
    <dbReference type="NCBI Taxonomy" id="2838432"/>
    <lineage>
        <taxon>Bacteria</taxon>
        <taxon>Pseudomonadati</taxon>
        <taxon>Bacteroidota</taxon>
        <taxon>Bacteroidia</taxon>
        <taxon>Bacteroidales</taxon>
        <taxon>Rikenellaceae</taxon>
        <taxon>Alistipes</taxon>
    </lineage>
</organism>
<gene>
    <name evidence="2" type="ORF">H9779_03505</name>
</gene>
<sequence length="86" mass="9796">MENSFDRKTEEAVKEALKRRKRADYSGLAGFILFVLIGLCHIYSLATYAKLAHMADSGWGGFVFCVIYFLCTYGRVLVGWMIGVYR</sequence>